<dbReference type="KEGG" id="psty:BFS30_22205"/>
<name>A0A1D7QLU6_9SPHI</name>
<organism evidence="3 4">
    <name type="scientific">Pedobacter steynii</name>
    <dbReference type="NCBI Taxonomy" id="430522"/>
    <lineage>
        <taxon>Bacteria</taxon>
        <taxon>Pseudomonadati</taxon>
        <taxon>Bacteroidota</taxon>
        <taxon>Sphingobacteriia</taxon>
        <taxon>Sphingobacteriales</taxon>
        <taxon>Sphingobacteriaceae</taxon>
        <taxon>Pedobacter</taxon>
    </lineage>
</organism>
<dbReference type="AlphaFoldDB" id="A0A1D7QLU6"/>
<accession>A0A1D7QLU6</accession>
<dbReference type="InterPro" id="IPR010318">
    <property type="entry name" value="S-Me-THD_N"/>
</dbReference>
<evidence type="ECO:0008006" key="5">
    <source>
        <dbReference type="Google" id="ProtNLM"/>
    </source>
</evidence>
<feature type="domain" description="S-Me-THD N-terminal" evidence="1">
    <location>
        <begin position="8"/>
        <end position="166"/>
    </location>
</feature>
<dbReference type="InterPro" id="IPR024071">
    <property type="entry name" value="S-Me-THD_C_sf"/>
</dbReference>
<dbReference type="SUPFAM" id="SSF160991">
    <property type="entry name" value="CV3147-like"/>
    <property type="match status" value="1"/>
</dbReference>
<protein>
    <recommendedName>
        <fullName evidence="5">DUF917 family protein</fullName>
    </recommendedName>
</protein>
<dbReference type="InterPro" id="IPR027479">
    <property type="entry name" value="S-Me-THD_N_sf"/>
</dbReference>
<dbReference type="Proteomes" id="UP000094313">
    <property type="component" value="Chromosome"/>
</dbReference>
<proteinExistence type="predicted"/>
<dbReference type="Gene3D" id="3.40.1610.10">
    <property type="entry name" value="CV3147-like domain"/>
    <property type="match status" value="1"/>
</dbReference>
<evidence type="ECO:0000313" key="4">
    <source>
        <dbReference type="Proteomes" id="UP000094313"/>
    </source>
</evidence>
<dbReference type="RefSeq" id="WP_069381292.1">
    <property type="nucleotide sequence ID" value="NZ_CP017141.1"/>
</dbReference>
<keyword evidence="4" id="KW-1185">Reference proteome</keyword>
<evidence type="ECO:0000259" key="2">
    <source>
        <dbReference type="Pfam" id="PF20906"/>
    </source>
</evidence>
<evidence type="ECO:0000259" key="1">
    <source>
        <dbReference type="Pfam" id="PF06032"/>
    </source>
</evidence>
<reference evidence="3 4" key="1">
    <citation type="submission" date="2016-08" db="EMBL/GenBank/DDBJ databases">
        <authorList>
            <person name="Seilhamer J.J."/>
        </authorList>
    </citation>
    <scope>NUCLEOTIDE SEQUENCE [LARGE SCALE GENOMIC DNA]</scope>
    <source>
        <strain evidence="3 4">DX4</strain>
    </source>
</reference>
<dbReference type="EMBL" id="CP017141">
    <property type="protein sequence ID" value="AOM79630.1"/>
    <property type="molecule type" value="Genomic_DNA"/>
</dbReference>
<feature type="domain" description="S-Me-THD-like C-terminal" evidence="2">
    <location>
        <begin position="172"/>
        <end position="320"/>
    </location>
</feature>
<gene>
    <name evidence="3" type="ORF">BFS30_22205</name>
</gene>
<dbReference type="Pfam" id="PF20906">
    <property type="entry name" value="S-Me-THD_C"/>
    <property type="match status" value="1"/>
</dbReference>
<dbReference type="InterPro" id="IPR048350">
    <property type="entry name" value="S-Me-THD-like_C"/>
</dbReference>
<dbReference type="Pfam" id="PF06032">
    <property type="entry name" value="S-Me-THD_N"/>
    <property type="match status" value="1"/>
</dbReference>
<evidence type="ECO:0000313" key="3">
    <source>
        <dbReference type="EMBL" id="AOM79630.1"/>
    </source>
</evidence>
<dbReference type="OrthoDB" id="7441206at2"/>
<sequence length="389" mass="41925">MYLNENLLKRVVEGTAFLGSGGGGKMESGFTFIREILNFTDQVEMLTFPLTEVDKKRTACIVCDMGSITAFDPKQDEALCFAFESLSGHFCNELGKIDAVFPIETGPENTMAPFLLAAKYKIPVIDGDGAGRAVPVLMLSTFAAGQVKNWRPIAISNGLGDSMLVSASDLSKVESVLRETTHTSLFSNSSSLALWPDEVGRIADKCVQGSISMALHCGQLLRGIRIKDGALIAGALAHVNQLEGFLIGKGKVIYKTSDEKGAFNFTTTKIEQVDGTIITIMSQNESLIAFQSNLNYPIAIAPDSICYLKSDFYPCTNAEIGIPAEDLQTEELYLIGVKANDKLLTEKILAGFKTIINELGFAGNTDIPHTNSRPLGDLFLDLAEAAALS</sequence>
<dbReference type="Gene3D" id="2.40.390.10">
    <property type="entry name" value="CV3147-like"/>
    <property type="match status" value="1"/>
</dbReference>